<dbReference type="Gene3D" id="3.60.130.10">
    <property type="entry name" value="Clavaminate synthase-like"/>
    <property type="match status" value="1"/>
</dbReference>
<proteinExistence type="inferred from homology"/>
<accession>A0AAD6ZKK1</accession>
<dbReference type="InterPro" id="IPR051323">
    <property type="entry name" value="AtsK-like"/>
</dbReference>
<evidence type="ECO:0000256" key="4">
    <source>
        <dbReference type="ARBA" id="ARBA00023002"/>
    </source>
</evidence>
<dbReference type="Proteomes" id="UP001218218">
    <property type="component" value="Unassembled WGS sequence"/>
</dbReference>
<keyword evidence="3" id="KW-0223">Dioxygenase</keyword>
<keyword evidence="4" id="KW-0560">Oxidoreductase</keyword>
<comment type="similarity">
    <text evidence="1">Belongs to the TfdA dioxygenase family.</text>
</comment>
<gene>
    <name evidence="7" type="ORF">DFH08DRAFT_916773</name>
</gene>
<protein>
    <submittedName>
        <fullName evidence="7">TauD-domain-containing protein</fullName>
    </submittedName>
</protein>
<keyword evidence="5" id="KW-0408">Iron</keyword>
<evidence type="ECO:0000256" key="2">
    <source>
        <dbReference type="ARBA" id="ARBA00022723"/>
    </source>
</evidence>
<dbReference type="PANTHER" id="PTHR30468">
    <property type="entry name" value="ALPHA-KETOGLUTARATE-DEPENDENT SULFONATE DIOXYGENASE"/>
    <property type="match status" value="1"/>
</dbReference>
<evidence type="ECO:0000313" key="7">
    <source>
        <dbReference type="EMBL" id="KAJ7327518.1"/>
    </source>
</evidence>
<evidence type="ECO:0000259" key="6">
    <source>
        <dbReference type="Pfam" id="PF02668"/>
    </source>
</evidence>
<dbReference type="GO" id="GO:0046872">
    <property type="term" value="F:metal ion binding"/>
    <property type="evidence" value="ECO:0007669"/>
    <property type="project" value="UniProtKB-KW"/>
</dbReference>
<dbReference type="AlphaFoldDB" id="A0AAD6ZKK1"/>
<dbReference type="Pfam" id="PF02668">
    <property type="entry name" value="TauD"/>
    <property type="match status" value="1"/>
</dbReference>
<evidence type="ECO:0000313" key="8">
    <source>
        <dbReference type="Proteomes" id="UP001218218"/>
    </source>
</evidence>
<dbReference type="GO" id="GO:0005737">
    <property type="term" value="C:cytoplasm"/>
    <property type="evidence" value="ECO:0007669"/>
    <property type="project" value="TreeGrafter"/>
</dbReference>
<evidence type="ECO:0000256" key="5">
    <source>
        <dbReference type="ARBA" id="ARBA00023004"/>
    </source>
</evidence>
<sequence length="328" mass="37168">MVTSDHVKDAPAKPAEEPYRYTYLMKTWSIEKSPPLQPFTHVDASSRALNYANPRTFLDSANVVEMMPAFRSEVQRLNLAELDGEGKDQLALNVACNGVIVLHNQQDFINWGLKFYTEWGRYFGPLHAHPLAGHPEGYPDIHLVYKDANSHFNTMDSITTTVWHSDCSFKLQPAGITAFWLLSQPKTGRDMLYTTQVLNLQSLSPTMANFLCTLKAMHTAVNSMCSKCSGMVRQEPIETVHPVECHTRLQVRKLYLLLNFFYDHVAMSTDHQVRIKWEPMSVVVWVRGTTAHTATSDYAHLKAHRHGARISAQAERPILALDGLKMDD</sequence>
<dbReference type="InterPro" id="IPR003819">
    <property type="entry name" value="TauD/TfdA-like"/>
</dbReference>
<reference evidence="7" key="1">
    <citation type="submission" date="2023-03" db="EMBL/GenBank/DDBJ databases">
        <title>Massive genome expansion in bonnet fungi (Mycena s.s.) driven by repeated elements and novel gene families across ecological guilds.</title>
        <authorList>
            <consortium name="Lawrence Berkeley National Laboratory"/>
            <person name="Harder C.B."/>
            <person name="Miyauchi S."/>
            <person name="Viragh M."/>
            <person name="Kuo A."/>
            <person name="Thoen E."/>
            <person name="Andreopoulos B."/>
            <person name="Lu D."/>
            <person name="Skrede I."/>
            <person name="Drula E."/>
            <person name="Henrissat B."/>
            <person name="Morin E."/>
            <person name="Kohler A."/>
            <person name="Barry K."/>
            <person name="LaButti K."/>
            <person name="Morin E."/>
            <person name="Salamov A."/>
            <person name="Lipzen A."/>
            <person name="Mereny Z."/>
            <person name="Hegedus B."/>
            <person name="Baldrian P."/>
            <person name="Stursova M."/>
            <person name="Weitz H."/>
            <person name="Taylor A."/>
            <person name="Grigoriev I.V."/>
            <person name="Nagy L.G."/>
            <person name="Martin F."/>
            <person name="Kauserud H."/>
        </authorList>
    </citation>
    <scope>NUCLEOTIDE SEQUENCE</scope>
    <source>
        <strain evidence="7">CBHHK002</strain>
    </source>
</reference>
<dbReference type="GO" id="GO:0016706">
    <property type="term" value="F:2-oxoglutarate-dependent dioxygenase activity"/>
    <property type="evidence" value="ECO:0007669"/>
    <property type="project" value="TreeGrafter"/>
</dbReference>
<comment type="caution">
    <text evidence="7">The sequence shown here is derived from an EMBL/GenBank/DDBJ whole genome shotgun (WGS) entry which is preliminary data.</text>
</comment>
<keyword evidence="2" id="KW-0479">Metal-binding</keyword>
<evidence type="ECO:0000256" key="1">
    <source>
        <dbReference type="ARBA" id="ARBA00005896"/>
    </source>
</evidence>
<feature type="domain" description="TauD/TfdA-like" evidence="6">
    <location>
        <begin position="68"/>
        <end position="309"/>
    </location>
</feature>
<organism evidence="7 8">
    <name type="scientific">Mycena albidolilacea</name>
    <dbReference type="NCBI Taxonomy" id="1033008"/>
    <lineage>
        <taxon>Eukaryota</taxon>
        <taxon>Fungi</taxon>
        <taxon>Dikarya</taxon>
        <taxon>Basidiomycota</taxon>
        <taxon>Agaricomycotina</taxon>
        <taxon>Agaricomycetes</taxon>
        <taxon>Agaricomycetidae</taxon>
        <taxon>Agaricales</taxon>
        <taxon>Marasmiineae</taxon>
        <taxon>Mycenaceae</taxon>
        <taxon>Mycena</taxon>
    </lineage>
</organism>
<keyword evidence="8" id="KW-1185">Reference proteome</keyword>
<name>A0AAD6ZKK1_9AGAR</name>
<dbReference type="SUPFAM" id="SSF51197">
    <property type="entry name" value="Clavaminate synthase-like"/>
    <property type="match status" value="1"/>
</dbReference>
<dbReference type="EMBL" id="JARIHO010000041">
    <property type="protein sequence ID" value="KAJ7327518.1"/>
    <property type="molecule type" value="Genomic_DNA"/>
</dbReference>
<dbReference type="InterPro" id="IPR042098">
    <property type="entry name" value="TauD-like_sf"/>
</dbReference>
<evidence type="ECO:0000256" key="3">
    <source>
        <dbReference type="ARBA" id="ARBA00022964"/>
    </source>
</evidence>
<dbReference type="PANTHER" id="PTHR30468:SF1">
    <property type="entry name" value="ALPHA-KETOGLUTARATE-DEPENDENT SULFONATE DIOXYGENASE"/>
    <property type="match status" value="1"/>
</dbReference>